<organism evidence="3">
    <name type="scientific">Laccaria bicolor (strain S238N-H82 / ATCC MYA-4686)</name>
    <name type="common">Bicoloured deceiver</name>
    <name type="synonym">Laccaria laccata var. bicolor</name>
    <dbReference type="NCBI Taxonomy" id="486041"/>
    <lineage>
        <taxon>Eukaryota</taxon>
        <taxon>Fungi</taxon>
        <taxon>Dikarya</taxon>
        <taxon>Basidiomycota</taxon>
        <taxon>Agaricomycotina</taxon>
        <taxon>Agaricomycetes</taxon>
        <taxon>Agaricomycetidae</taxon>
        <taxon>Agaricales</taxon>
        <taxon>Agaricineae</taxon>
        <taxon>Hydnangiaceae</taxon>
        <taxon>Laccaria</taxon>
    </lineage>
</organism>
<keyword evidence="3" id="KW-1185">Reference proteome</keyword>
<dbReference type="HOGENOM" id="CLU_514885_0_0_1"/>
<feature type="region of interest" description="Disordered" evidence="1">
    <location>
        <begin position="249"/>
        <end position="272"/>
    </location>
</feature>
<dbReference type="GeneID" id="6082319"/>
<feature type="region of interest" description="Disordered" evidence="1">
    <location>
        <begin position="135"/>
        <end position="158"/>
    </location>
</feature>
<feature type="compositionally biased region" description="Low complexity" evidence="1">
    <location>
        <begin position="135"/>
        <end position="155"/>
    </location>
</feature>
<proteinExistence type="predicted"/>
<accession>B0DRR0</accession>
<evidence type="ECO:0000313" key="2">
    <source>
        <dbReference type="EMBL" id="EDR02648.1"/>
    </source>
</evidence>
<evidence type="ECO:0000313" key="3">
    <source>
        <dbReference type="Proteomes" id="UP000001194"/>
    </source>
</evidence>
<dbReference type="RefSeq" id="XP_001886692.1">
    <property type="nucleotide sequence ID" value="XM_001886657.1"/>
</dbReference>
<dbReference type="InParanoid" id="B0DRR0"/>
<dbReference type="OrthoDB" id="3267672at2759"/>
<name>B0DRR0_LACBS</name>
<dbReference type="AlphaFoldDB" id="B0DRR0"/>
<reference evidence="2 3" key="1">
    <citation type="journal article" date="2008" name="Nature">
        <title>The genome of Laccaria bicolor provides insights into mycorrhizal symbiosis.</title>
        <authorList>
            <person name="Martin F."/>
            <person name="Aerts A."/>
            <person name="Ahren D."/>
            <person name="Brun A."/>
            <person name="Danchin E.G.J."/>
            <person name="Duchaussoy F."/>
            <person name="Gibon J."/>
            <person name="Kohler A."/>
            <person name="Lindquist E."/>
            <person name="Pereda V."/>
            <person name="Salamov A."/>
            <person name="Shapiro H.J."/>
            <person name="Wuyts J."/>
            <person name="Blaudez D."/>
            <person name="Buee M."/>
            <person name="Brokstein P."/>
            <person name="Canbaeck B."/>
            <person name="Cohen D."/>
            <person name="Courty P.E."/>
            <person name="Coutinho P.M."/>
            <person name="Delaruelle C."/>
            <person name="Detter J.C."/>
            <person name="Deveau A."/>
            <person name="DiFazio S."/>
            <person name="Duplessis S."/>
            <person name="Fraissinet-Tachet L."/>
            <person name="Lucic E."/>
            <person name="Frey-Klett P."/>
            <person name="Fourrey C."/>
            <person name="Feussner I."/>
            <person name="Gay G."/>
            <person name="Grimwood J."/>
            <person name="Hoegger P.J."/>
            <person name="Jain P."/>
            <person name="Kilaru S."/>
            <person name="Labbe J."/>
            <person name="Lin Y.C."/>
            <person name="Legue V."/>
            <person name="Le Tacon F."/>
            <person name="Marmeisse R."/>
            <person name="Melayah D."/>
            <person name="Montanini B."/>
            <person name="Muratet M."/>
            <person name="Nehls U."/>
            <person name="Niculita-Hirzel H."/>
            <person name="Oudot-Le Secq M.P."/>
            <person name="Peter M."/>
            <person name="Quesneville H."/>
            <person name="Rajashekar B."/>
            <person name="Reich M."/>
            <person name="Rouhier N."/>
            <person name="Schmutz J."/>
            <person name="Yin T."/>
            <person name="Chalot M."/>
            <person name="Henrissat B."/>
            <person name="Kuees U."/>
            <person name="Lucas S."/>
            <person name="Van de Peer Y."/>
            <person name="Podila G.K."/>
            <person name="Polle A."/>
            <person name="Pukkila P.J."/>
            <person name="Richardson P.M."/>
            <person name="Rouze P."/>
            <person name="Sanders I.R."/>
            <person name="Stajich J.E."/>
            <person name="Tunlid A."/>
            <person name="Tuskan G."/>
            <person name="Grigoriev I.V."/>
        </authorList>
    </citation>
    <scope>NUCLEOTIDE SEQUENCE [LARGE SCALE GENOMIC DNA]</scope>
    <source>
        <strain evidence="3">S238N-H82 / ATCC MYA-4686</strain>
    </source>
</reference>
<dbReference type="Proteomes" id="UP000001194">
    <property type="component" value="Unassembled WGS sequence"/>
</dbReference>
<evidence type="ECO:0000256" key="1">
    <source>
        <dbReference type="SAM" id="MobiDB-lite"/>
    </source>
</evidence>
<sequence length="507" mass="57302">MPMINLTDVSLSKLRRYRDFYLLKAFQPALADQSHQPFFSLDCHENWTTLSGYELYETWLKNSKDLSQDTGHAQALIDGATARDIKQFRDVITTPAYAKKDYFSTDNFHDWIRPVAFEAWMLWFREGVKEVGSRPSSRMSSYTSSSISRPPSCMSETADLSSDNERILPHYPPSSRATSSVYSITASSPDVIVISDSDDDEGEMCQNSLVVASHIVKREQKEREEIPQAIKREFLSFIEFPHVSSAGITTVKGKSSKGKARIPTDTWPKPSDPVKLTSKLTVNSISTITSLPSTWTVPRNNSATLVDLSALDSLPRKPNGDEYSIDALIRAEDQDSWGGSAGRSAGEVYVFGFDDNDPAESVHCRRAYLHCNGVDMCEHFDQEILEDCERYEPDPHEMRELWYCELDANSREALEEANIVSRFYAEVQKLKCKVPCTGKPVMRKMASGRSKYGKEYFIGCSAWKYNERDDHRYLPIPSNVDEDILAKVMDNDGVLPLNIALIHFARG</sequence>
<gene>
    <name evidence="2" type="ORF">LACBIDRAFT_332144</name>
</gene>
<dbReference type="EMBL" id="DS547129">
    <property type="protein sequence ID" value="EDR02648.1"/>
    <property type="molecule type" value="Genomic_DNA"/>
</dbReference>
<protein>
    <submittedName>
        <fullName evidence="2">Predicted protein</fullName>
    </submittedName>
</protein>
<dbReference type="KEGG" id="lbc:LACBIDRAFT_332144"/>